<dbReference type="Pfam" id="PF07005">
    <property type="entry name" value="SBD_N"/>
    <property type="match status" value="1"/>
</dbReference>
<dbReference type="EMBL" id="BSYI01000039">
    <property type="protein sequence ID" value="GMG84605.1"/>
    <property type="molecule type" value="Genomic_DNA"/>
</dbReference>
<protein>
    <recommendedName>
        <fullName evidence="11">3-oxo-tetronate kinase</fullName>
        <ecNumber evidence="10">2.7.1.217</ecNumber>
    </recommendedName>
    <alternativeName>
        <fullName evidence="12">3-dehydrotetronate 4-kinase</fullName>
    </alternativeName>
</protein>
<evidence type="ECO:0000256" key="12">
    <source>
        <dbReference type="ARBA" id="ARBA00041377"/>
    </source>
</evidence>
<dbReference type="InterPro" id="IPR031475">
    <property type="entry name" value="NBD_C"/>
</dbReference>
<feature type="domain" description="Four-carbon acid sugar kinase N-terminal" evidence="13">
    <location>
        <begin position="5"/>
        <end position="230"/>
    </location>
</feature>
<accession>A0ABQ6LQ38</accession>
<dbReference type="GO" id="GO:0016301">
    <property type="term" value="F:kinase activity"/>
    <property type="evidence" value="ECO:0007669"/>
    <property type="project" value="UniProtKB-KW"/>
</dbReference>
<dbReference type="InterPro" id="IPR037051">
    <property type="entry name" value="4-carb_acid_sugar_kinase_N_sf"/>
</dbReference>
<evidence type="ECO:0000256" key="11">
    <source>
        <dbReference type="ARBA" id="ARBA00039461"/>
    </source>
</evidence>
<feature type="domain" description="Four-carbon acid sugar kinase nucleotide binding" evidence="14">
    <location>
        <begin position="258"/>
        <end position="412"/>
    </location>
</feature>
<gene>
    <name evidence="15" type="ORF">LNKW23_38210</name>
</gene>
<organism evidence="15 16">
    <name type="scientific">Paralimibaculum aggregatum</name>
    <dbReference type="NCBI Taxonomy" id="3036245"/>
    <lineage>
        <taxon>Bacteria</taxon>
        <taxon>Pseudomonadati</taxon>
        <taxon>Pseudomonadota</taxon>
        <taxon>Alphaproteobacteria</taxon>
        <taxon>Rhodobacterales</taxon>
        <taxon>Paracoccaceae</taxon>
        <taxon>Paralimibaculum</taxon>
    </lineage>
</organism>
<evidence type="ECO:0000256" key="8">
    <source>
        <dbReference type="ARBA" id="ARBA00036346"/>
    </source>
</evidence>
<evidence type="ECO:0000259" key="13">
    <source>
        <dbReference type="Pfam" id="PF07005"/>
    </source>
</evidence>
<evidence type="ECO:0000256" key="3">
    <source>
        <dbReference type="ARBA" id="ARBA00022741"/>
    </source>
</evidence>
<evidence type="ECO:0000313" key="16">
    <source>
        <dbReference type="Proteomes" id="UP001239909"/>
    </source>
</evidence>
<evidence type="ECO:0000256" key="6">
    <source>
        <dbReference type="ARBA" id="ARBA00023277"/>
    </source>
</evidence>
<dbReference type="Gene3D" id="3.40.980.20">
    <property type="entry name" value="Four-carbon acid sugar kinase, nucleotide binding domain"/>
    <property type="match status" value="1"/>
</dbReference>
<dbReference type="InterPro" id="IPR010737">
    <property type="entry name" value="4-carb_acid_sugar_kinase_N"/>
</dbReference>
<comment type="catalytic activity">
    <reaction evidence="7">
        <text>3-dehydro-L-erythronate + ATP = 3-dehydro-4-O-phospho-L-erythronate + ADP + H(+)</text>
        <dbReference type="Rhea" id="RHEA:52552"/>
        <dbReference type="ChEBI" id="CHEBI:15378"/>
        <dbReference type="ChEBI" id="CHEBI:30616"/>
        <dbReference type="ChEBI" id="CHEBI:136592"/>
        <dbReference type="ChEBI" id="CHEBI:136670"/>
        <dbReference type="ChEBI" id="CHEBI:456216"/>
        <dbReference type="EC" id="2.7.1.217"/>
    </reaction>
</comment>
<proteinExistence type="inferred from homology"/>
<dbReference type="Gene3D" id="3.40.50.10840">
    <property type="entry name" value="Putative sugar-binding, N-terminal domain"/>
    <property type="match status" value="1"/>
</dbReference>
<evidence type="ECO:0000256" key="1">
    <source>
        <dbReference type="ARBA" id="ARBA00005715"/>
    </source>
</evidence>
<comment type="similarity">
    <text evidence="1">Belongs to the four-carbon acid sugar kinase family.</text>
</comment>
<evidence type="ECO:0000256" key="9">
    <source>
        <dbReference type="ARBA" id="ARBA00037335"/>
    </source>
</evidence>
<evidence type="ECO:0000256" key="4">
    <source>
        <dbReference type="ARBA" id="ARBA00022777"/>
    </source>
</evidence>
<keyword evidence="3" id="KW-0547">Nucleotide-binding</keyword>
<evidence type="ECO:0000256" key="7">
    <source>
        <dbReference type="ARBA" id="ARBA00035898"/>
    </source>
</evidence>
<keyword evidence="4 15" id="KW-0418">Kinase</keyword>
<dbReference type="RefSeq" id="WP_285673676.1">
    <property type="nucleotide sequence ID" value="NZ_BSYI01000039.1"/>
</dbReference>
<keyword evidence="2" id="KW-0808">Transferase</keyword>
<dbReference type="NCBIfam" id="NF043035">
    <property type="entry name" value="OxoTetrKin"/>
    <property type="match status" value="1"/>
</dbReference>
<comment type="catalytic activity">
    <reaction evidence="8">
        <text>3-dehydro-D-erythronate + ATP = 3-dehydro-4-O-phospho-D-erythronate + ADP + H(+)</text>
        <dbReference type="Rhea" id="RHEA:52556"/>
        <dbReference type="ChEBI" id="CHEBI:15378"/>
        <dbReference type="ChEBI" id="CHEBI:30616"/>
        <dbReference type="ChEBI" id="CHEBI:57958"/>
        <dbReference type="ChEBI" id="CHEBI:136593"/>
        <dbReference type="ChEBI" id="CHEBI:456216"/>
        <dbReference type="EC" id="2.7.1.217"/>
    </reaction>
</comment>
<dbReference type="EC" id="2.7.1.217" evidence="10"/>
<comment type="caution">
    <text evidence="15">The sequence shown here is derived from an EMBL/GenBank/DDBJ whole genome shotgun (WGS) entry which is preliminary data.</text>
</comment>
<name>A0ABQ6LQ38_9RHOB</name>
<keyword evidence="5" id="KW-0067">ATP-binding</keyword>
<keyword evidence="16" id="KW-1185">Reference proteome</keyword>
<evidence type="ECO:0000256" key="5">
    <source>
        <dbReference type="ARBA" id="ARBA00022840"/>
    </source>
</evidence>
<evidence type="ECO:0000313" key="15">
    <source>
        <dbReference type="EMBL" id="GMG84605.1"/>
    </source>
</evidence>
<evidence type="ECO:0000256" key="10">
    <source>
        <dbReference type="ARBA" id="ARBA00039095"/>
    </source>
</evidence>
<evidence type="ECO:0000259" key="14">
    <source>
        <dbReference type="Pfam" id="PF17042"/>
    </source>
</evidence>
<dbReference type="SUPFAM" id="SSF142764">
    <property type="entry name" value="YgbK-like"/>
    <property type="match status" value="1"/>
</dbReference>
<dbReference type="InterPro" id="IPR050007">
    <property type="entry name" value="OtnK"/>
</dbReference>
<evidence type="ECO:0000256" key="2">
    <source>
        <dbReference type="ARBA" id="ARBA00022679"/>
    </source>
</evidence>
<reference evidence="15 16" key="1">
    <citation type="submission" date="2023-04" db="EMBL/GenBank/DDBJ databases">
        <title>Marinoamorphus aggregata gen. nov., sp. Nov., isolate from tissue of brittle star Ophioplocus japonicus.</title>
        <authorList>
            <person name="Kawano K."/>
            <person name="Sawayama S."/>
            <person name="Nakagawa S."/>
        </authorList>
    </citation>
    <scope>NUCLEOTIDE SEQUENCE [LARGE SCALE GENOMIC DNA]</scope>
    <source>
        <strain evidence="15 16">NKW23</strain>
    </source>
</reference>
<comment type="function">
    <text evidence="9">Catalyzes the ATP-dependent phosphorylation of 3-oxo-tetronate to 3-oxo-tetronate 4-phosphate.</text>
</comment>
<dbReference type="Proteomes" id="UP001239909">
    <property type="component" value="Unassembled WGS sequence"/>
</dbReference>
<keyword evidence="6" id="KW-0119">Carbohydrate metabolism</keyword>
<dbReference type="InterPro" id="IPR042213">
    <property type="entry name" value="NBD_C_sf"/>
</dbReference>
<sequence>MARMLGAVADDFTGATDLASMLTRGGLATVLQLGVPEAGAPCPEAGAVVVALKSRTAPVAEAVAESRAAWAWMAGAGIGRAYFKYCSTFDSTPAGNIGPVAEALMADTGAPYTVYTPALPENGRTIYMGKLFVGDRLLSETGMAKHPLTPMTDADLVRVLAPQLAPGAAAGLVGWPVVRQGAAAIRAALEAHAAEGRRHLVVDAVAQGDLDALAEAVRDLPLVTAGSGLGISLARVLTGTAGEADPPALPAVGGPAALLSGSCSEATNAQVARWEADGGRLFRLDPLALAAGDETVPDAMRAALAEGPALLAATQPPEQVARVQAELGTARAAALVEEALARTARRLRAEAGVRRFIVAGGETSGAVAQALGATQLRVGRSIAPGVPWCTTLGPEPVALALKSGNFGAVTFFADALETAP</sequence>
<dbReference type="Pfam" id="PF17042">
    <property type="entry name" value="NBD_C"/>
    <property type="match status" value="1"/>
</dbReference>